<keyword evidence="3 6" id="KW-1133">Transmembrane helix</keyword>
<sequence>MAAITPAYVATWPKPNYDNPETTVDVLLGVEIPITALMVAFISIRCYSRIVIKRAFGQDDWWMVAAAVVSLGNTIMNCVATEYGTGYHLWDVKEEWFLPTGKMAWAAQILLPFIVSFTKISICISYLRIFPSKGNRIFCYGCIIFLCMYCLAIFFSFVFQCTPVATYWQVFNPKRKCYNETASLIAAAAINTLTDLAVFLWPARFLATLQMPLGERINLIISFSLGLIVCVAGICRIWYLTVYFNTPDLLYTGAILLAISAIEFNVGIICGCIPSCRPLFKRVLPSIRGLSNSNKSSETAR</sequence>
<feature type="transmembrane region" description="Helical" evidence="6">
    <location>
        <begin position="219"/>
        <end position="239"/>
    </location>
</feature>
<keyword evidence="4 6" id="KW-0472">Membrane</keyword>
<dbReference type="OrthoDB" id="5401779at2759"/>
<dbReference type="GO" id="GO:0016020">
    <property type="term" value="C:membrane"/>
    <property type="evidence" value="ECO:0007669"/>
    <property type="project" value="UniProtKB-SubCell"/>
</dbReference>
<name>A0A9P4LYU9_9PEZI</name>
<dbReference type="PANTHER" id="PTHR33048">
    <property type="entry name" value="PTH11-LIKE INTEGRAL MEMBRANE PROTEIN (AFU_ORTHOLOGUE AFUA_5G11245)"/>
    <property type="match status" value="1"/>
</dbReference>
<protein>
    <recommendedName>
        <fullName evidence="7">Rhodopsin domain-containing protein</fullName>
    </recommendedName>
</protein>
<feature type="transmembrane region" description="Helical" evidence="6">
    <location>
        <begin position="26"/>
        <end position="48"/>
    </location>
</feature>
<evidence type="ECO:0000256" key="4">
    <source>
        <dbReference type="ARBA" id="ARBA00023136"/>
    </source>
</evidence>
<evidence type="ECO:0000256" key="2">
    <source>
        <dbReference type="ARBA" id="ARBA00022692"/>
    </source>
</evidence>
<evidence type="ECO:0000313" key="9">
    <source>
        <dbReference type="Proteomes" id="UP000799776"/>
    </source>
</evidence>
<evidence type="ECO:0000313" key="8">
    <source>
        <dbReference type="EMBL" id="KAF2086338.1"/>
    </source>
</evidence>
<evidence type="ECO:0000256" key="3">
    <source>
        <dbReference type="ARBA" id="ARBA00022989"/>
    </source>
</evidence>
<dbReference type="InterPro" id="IPR052337">
    <property type="entry name" value="SAT4-like"/>
</dbReference>
<dbReference type="Pfam" id="PF20684">
    <property type="entry name" value="Fung_rhodopsin"/>
    <property type="match status" value="1"/>
</dbReference>
<feature type="transmembrane region" description="Helical" evidence="6">
    <location>
        <begin position="184"/>
        <end position="207"/>
    </location>
</feature>
<accession>A0A9P4LYU9</accession>
<keyword evidence="2 6" id="KW-0812">Transmembrane</keyword>
<feature type="transmembrane region" description="Helical" evidence="6">
    <location>
        <begin position="60"/>
        <end position="83"/>
    </location>
</feature>
<proteinExistence type="inferred from homology"/>
<dbReference type="AlphaFoldDB" id="A0A9P4LYU9"/>
<dbReference type="Proteomes" id="UP000799776">
    <property type="component" value="Unassembled WGS sequence"/>
</dbReference>
<reference evidence="8" key="1">
    <citation type="journal article" date="2020" name="Stud. Mycol.">
        <title>101 Dothideomycetes genomes: a test case for predicting lifestyles and emergence of pathogens.</title>
        <authorList>
            <person name="Haridas S."/>
            <person name="Albert R."/>
            <person name="Binder M."/>
            <person name="Bloem J."/>
            <person name="Labutti K."/>
            <person name="Salamov A."/>
            <person name="Andreopoulos B."/>
            <person name="Baker S."/>
            <person name="Barry K."/>
            <person name="Bills G."/>
            <person name="Bluhm B."/>
            <person name="Cannon C."/>
            <person name="Castanera R."/>
            <person name="Culley D."/>
            <person name="Daum C."/>
            <person name="Ezra D."/>
            <person name="Gonzalez J."/>
            <person name="Henrissat B."/>
            <person name="Kuo A."/>
            <person name="Liang C."/>
            <person name="Lipzen A."/>
            <person name="Lutzoni F."/>
            <person name="Magnuson J."/>
            <person name="Mondo S."/>
            <person name="Nolan M."/>
            <person name="Ohm R."/>
            <person name="Pangilinan J."/>
            <person name="Park H.-J."/>
            <person name="Ramirez L."/>
            <person name="Alfaro M."/>
            <person name="Sun H."/>
            <person name="Tritt A."/>
            <person name="Yoshinaga Y."/>
            <person name="Zwiers L.-H."/>
            <person name="Turgeon B."/>
            <person name="Goodwin S."/>
            <person name="Spatafora J."/>
            <person name="Crous P."/>
            <person name="Grigoriev I."/>
        </authorList>
    </citation>
    <scope>NUCLEOTIDE SEQUENCE</scope>
    <source>
        <strain evidence="8">CBS 121410</strain>
    </source>
</reference>
<evidence type="ECO:0000256" key="1">
    <source>
        <dbReference type="ARBA" id="ARBA00004141"/>
    </source>
</evidence>
<dbReference type="EMBL" id="ML978725">
    <property type="protein sequence ID" value="KAF2086338.1"/>
    <property type="molecule type" value="Genomic_DNA"/>
</dbReference>
<organism evidence="8 9">
    <name type="scientific">Saccharata proteae CBS 121410</name>
    <dbReference type="NCBI Taxonomy" id="1314787"/>
    <lineage>
        <taxon>Eukaryota</taxon>
        <taxon>Fungi</taxon>
        <taxon>Dikarya</taxon>
        <taxon>Ascomycota</taxon>
        <taxon>Pezizomycotina</taxon>
        <taxon>Dothideomycetes</taxon>
        <taxon>Dothideomycetes incertae sedis</taxon>
        <taxon>Botryosphaeriales</taxon>
        <taxon>Saccharataceae</taxon>
        <taxon>Saccharata</taxon>
    </lineage>
</organism>
<comment type="similarity">
    <text evidence="5">Belongs to the SAT4 family.</text>
</comment>
<dbReference type="InterPro" id="IPR049326">
    <property type="entry name" value="Rhodopsin_dom_fungi"/>
</dbReference>
<feature type="transmembrane region" description="Helical" evidence="6">
    <location>
        <begin position="103"/>
        <end position="125"/>
    </location>
</feature>
<feature type="transmembrane region" description="Helical" evidence="6">
    <location>
        <begin position="251"/>
        <end position="273"/>
    </location>
</feature>
<gene>
    <name evidence="8" type="ORF">K490DRAFT_15581</name>
</gene>
<evidence type="ECO:0000259" key="7">
    <source>
        <dbReference type="Pfam" id="PF20684"/>
    </source>
</evidence>
<feature type="transmembrane region" description="Helical" evidence="6">
    <location>
        <begin position="137"/>
        <end position="159"/>
    </location>
</feature>
<evidence type="ECO:0000256" key="6">
    <source>
        <dbReference type="SAM" id="Phobius"/>
    </source>
</evidence>
<evidence type="ECO:0000256" key="5">
    <source>
        <dbReference type="ARBA" id="ARBA00038359"/>
    </source>
</evidence>
<feature type="non-terminal residue" evidence="8">
    <location>
        <position position="301"/>
    </location>
</feature>
<dbReference type="PANTHER" id="PTHR33048:SF129">
    <property type="entry name" value="INTEGRAL MEMBRANE PROTEIN-RELATED"/>
    <property type="match status" value="1"/>
</dbReference>
<feature type="domain" description="Rhodopsin" evidence="7">
    <location>
        <begin position="44"/>
        <end position="282"/>
    </location>
</feature>
<comment type="caution">
    <text evidence="8">The sequence shown here is derived from an EMBL/GenBank/DDBJ whole genome shotgun (WGS) entry which is preliminary data.</text>
</comment>
<comment type="subcellular location">
    <subcellularLocation>
        <location evidence="1">Membrane</location>
        <topology evidence="1">Multi-pass membrane protein</topology>
    </subcellularLocation>
</comment>
<keyword evidence="9" id="KW-1185">Reference proteome</keyword>